<protein>
    <submittedName>
        <fullName evidence="1">Uncharacterized protein</fullName>
    </submittedName>
</protein>
<sequence length="100" mass="10777">MTFDEVGRVAGHFGETLSQVLEPSLAHGMERAVMMVGELKVPCEVMLGELLQPPFANENVVAIGVPGSFQVVPATALSLPARRVTRLFVRFEEQGPTRAG</sequence>
<comment type="caution">
    <text evidence="1">The sequence shown here is derived from an EMBL/GenBank/DDBJ whole genome shotgun (WGS) entry which is preliminary data.</text>
</comment>
<reference evidence="1 2" key="1">
    <citation type="submission" date="2023-11" db="EMBL/GenBank/DDBJ databases">
        <title>Draft genome of Azohydromonas lata strain H1 (DSM1123), a polyhydroxyalkanoate producer.</title>
        <authorList>
            <person name="Traversa D."/>
            <person name="D'Addabbo P."/>
            <person name="Pazzani C."/>
            <person name="Manzari C."/>
            <person name="Chiara M."/>
            <person name="Scrascia M."/>
        </authorList>
    </citation>
    <scope>NUCLEOTIDE SEQUENCE [LARGE SCALE GENOMIC DNA]</scope>
    <source>
        <strain evidence="1 2">H1</strain>
        <plasmid evidence="1">unnamed</plasmid>
    </source>
</reference>
<dbReference type="RefSeq" id="WP_322464036.1">
    <property type="nucleotide sequence ID" value="NZ_JAXOJX010000001.1"/>
</dbReference>
<evidence type="ECO:0000313" key="1">
    <source>
        <dbReference type="EMBL" id="MDZ5455343.1"/>
    </source>
</evidence>
<proteinExistence type="predicted"/>
<accession>A0ABU5IBJ4</accession>
<name>A0ABU5IBJ4_9BURK</name>
<geneLocation type="plasmid" evidence="1">
    <name>unnamed</name>
</geneLocation>
<organism evidence="1 2">
    <name type="scientific">Azohydromonas lata</name>
    <dbReference type="NCBI Taxonomy" id="45677"/>
    <lineage>
        <taxon>Bacteria</taxon>
        <taxon>Pseudomonadati</taxon>
        <taxon>Pseudomonadota</taxon>
        <taxon>Betaproteobacteria</taxon>
        <taxon>Burkholderiales</taxon>
        <taxon>Sphaerotilaceae</taxon>
        <taxon>Azohydromonas</taxon>
    </lineage>
</organism>
<dbReference type="EMBL" id="JAXOJX010000001">
    <property type="protein sequence ID" value="MDZ5455343.1"/>
    <property type="molecule type" value="Genomic_DNA"/>
</dbReference>
<evidence type="ECO:0000313" key="2">
    <source>
        <dbReference type="Proteomes" id="UP001293718"/>
    </source>
</evidence>
<keyword evidence="1" id="KW-0614">Plasmid</keyword>
<gene>
    <name evidence="1" type="ORF">SM757_02025</name>
</gene>
<dbReference type="Proteomes" id="UP001293718">
    <property type="component" value="Unassembled WGS sequence"/>
</dbReference>
<keyword evidence="2" id="KW-1185">Reference proteome</keyword>